<dbReference type="AlphaFoldDB" id="A0A504J4A7"/>
<dbReference type="EMBL" id="VFWZ01000003">
    <property type="protein sequence ID" value="TPN85776.1"/>
    <property type="molecule type" value="Genomic_DNA"/>
</dbReference>
<dbReference type="RefSeq" id="WP_140592750.1">
    <property type="nucleotide sequence ID" value="NZ_VFWZ01000003.1"/>
</dbReference>
<sequence>MQKEDTKRKREMYTILRNWKKSPLSLKNFGEAQGITYGVMKYWYRKFRAEFPDAKQKVTKSTSSFIPVEVSTPLSISKTVFLEIHYPNGVLLKCPSDISNKELKNLITLF</sequence>
<proteinExistence type="predicted"/>
<evidence type="ECO:0000313" key="2">
    <source>
        <dbReference type="Proteomes" id="UP000315540"/>
    </source>
</evidence>
<gene>
    <name evidence="1" type="ORF">FHK87_10825</name>
</gene>
<dbReference type="Proteomes" id="UP000315540">
    <property type="component" value="Unassembled WGS sequence"/>
</dbReference>
<evidence type="ECO:0000313" key="1">
    <source>
        <dbReference type="EMBL" id="TPN85776.1"/>
    </source>
</evidence>
<organism evidence="1 2">
    <name type="scientific">Aquimarina algicola</name>
    <dbReference type="NCBI Taxonomy" id="2589995"/>
    <lineage>
        <taxon>Bacteria</taxon>
        <taxon>Pseudomonadati</taxon>
        <taxon>Bacteroidota</taxon>
        <taxon>Flavobacteriia</taxon>
        <taxon>Flavobacteriales</taxon>
        <taxon>Flavobacteriaceae</taxon>
        <taxon>Aquimarina</taxon>
    </lineage>
</organism>
<dbReference type="OrthoDB" id="1163526at2"/>
<name>A0A504J4A7_9FLAO</name>
<evidence type="ECO:0008006" key="3">
    <source>
        <dbReference type="Google" id="ProtNLM"/>
    </source>
</evidence>
<dbReference type="NCBIfam" id="NF047593">
    <property type="entry name" value="IS66_ISAeme5_TnpA"/>
    <property type="match status" value="1"/>
</dbReference>
<keyword evidence="2" id="KW-1185">Reference proteome</keyword>
<comment type="caution">
    <text evidence="1">The sequence shown here is derived from an EMBL/GenBank/DDBJ whole genome shotgun (WGS) entry which is preliminary data.</text>
</comment>
<protein>
    <recommendedName>
        <fullName evidence="3">Transposase</fullName>
    </recommendedName>
</protein>
<accession>A0A504J4A7</accession>
<reference evidence="1 2" key="1">
    <citation type="submission" date="2019-06" db="EMBL/GenBank/DDBJ databases">
        <authorList>
            <person name="Meng X."/>
        </authorList>
    </citation>
    <scope>NUCLEOTIDE SEQUENCE [LARGE SCALE GENOMIC DNA]</scope>
    <source>
        <strain evidence="1 2">M625</strain>
    </source>
</reference>